<dbReference type="KEGG" id="req:REQ_44870"/>
<feature type="chain" id="PRO_5018383894" evidence="2">
    <location>
        <begin position="29"/>
        <end position="206"/>
    </location>
</feature>
<dbReference type="PANTHER" id="PTHR10612">
    <property type="entry name" value="APOLIPOPROTEIN D"/>
    <property type="match status" value="1"/>
</dbReference>
<name>A0A3S5YD08_RHOH1</name>
<keyword evidence="2" id="KW-0732">Signal</keyword>
<dbReference type="InterPro" id="IPR047202">
    <property type="entry name" value="Lipocalin_Blc-like_dom"/>
</dbReference>
<gene>
    <name evidence="4" type="ordered locus">REQ_44870</name>
</gene>
<feature type="domain" description="Lipocalin/cytosolic fatty-acid binding" evidence="3">
    <location>
        <begin position="46"/>
        <end position="188"/>
    </location>
</feature>
<accession>A0A3S5YD08</accession>
<dbReference type="CDD" id="cd19438">
    <property type="entry name" value="lipocalin_Blc-like"/>
    <property type="match status" value="1"/>
</dbReference>
<dbReference type="EMBL" id="FN563149">
    <property type="protein sequence ID" value="CBH50448.1"/>
    <property type="molecule type" value="Genomic_DNA"/>
</dbReference>
<proteinExistence type="inferred from homology"/>
<reference evidence="4" key="1">
    <citation type="journal article" date="2010" name="PLoS Genet.">
        <title>The genome of a pathogenic rhodococcus: cooptive virulence underpinned by key gene acquisitions.</title>
        <authorList>
            <person name="Letek M."/>
            <person name="Gonzalez P."/>
            <person name="Macarthur I."/>
            <person name="Rodriguez H."/>
            <person name="Freeman T.C."/>
            <person name="Valero-Rello A."/>
            <person name="Blanco M."/>
            <person name="Buckley T."/>
            <person name="Cherevach I."/>
            <person name="Fahey R."/>
            <person name="Hapeshi A."/>
            <person name="Holdstock J."/>
            <person name="Leadon D."/>
            <person name="Navas J."/>
            <person name="Ocampo A."/>
            <person name="Quail M.A."/>
            <person name="Sanders M."/>
            <person name="Scortti M.M."/>
            <person name="Prescott J.F."/>
            <person name="Fogarty U."/>
            <person name="Meijer W.G."/>
            <person name="Parkhill J."/>
            <person name="Bentley S.D."/>
            <person name="Vazquez-Boland J.A."/>
        </authorList>
    </citation>
    <scope>NUCLEOTIDE SEQUENCE [LARGE SCALE GENOMIC DNA]</scope>
    <source>
        <strain evidence="4 5">103S</strain>
    </source>
</reference>
<dbReference type="GO" id="GO:0006950">
    <property type="term" value="P:response to stress"/>
    <property type="evidence" value="ECO:0007669"/>
    <property type="project" value="UniProtKB-ARBA"/>
</dbReference>
<evidence type="ECO:0000256" key="1">
    <source>
        <dbReference type="ARBA" id="ARBA00006889"/>
    </source>
</evidence>
<comment type="similarity">
    <text evidence="1 2">Belongs to the calycin superfamily. Lipocalin family.</text>
</comment>
<dbReference type="InterPro" id="IPR012674">
    <property type="entry name" value="Calycin"/>
</dbReference>
<evidence type="ECO:0000256" key="2">
    <source>
        <dbReference type="PIRNR" id="PIRNR036893"/>
    </source>
</evidence>
<dbReference type="Gene3D" id="2.40.128.20">
    <property type="match status" value="1"/>
</dbReference>
<dbReference type="AlphaFoldDB" id="A0A3S5YD08"/>
<dbReference type="RefSeq" id="WP_005516979.1">
    <property type="nucleotide sequence ID" value="NC_014659.1"/>
</dbReference>
<organism evidence="4">
    <name type="scientific">Rhodococcus hoagii (strain 103S)</name>
    <name type="common">Rhodococcus equi</name>
    <dbReference type="NCBI Taxonomy" id="685727"/>
    <lineage>
        <taxon>Bacteria</taxon>
        <taxon>Bacillati</taxon>
        <taxon>Actinomycetota</taxon>
        <taxon>Actinomycetes</taxon>
        <taxon>Mycobacteriales</taxon>
        <taxon>Nocardiaceae</taxon>
        <taxon>Prescottella</taxon>
    </lineage>
</organism>
<dbReference type="Pfam" id="PF08212">
    <property type="entry name" value="Lipocalin_2"/>
    <property type="match status" value="1"/>
</dbReference>
<dbReference type="PIRSF" id="PIRSF036893">
    <property type="entry name" value="Lipocalin_ApoD"/>
    <property type="match status" value="1"/>
</dbReference>
<feature type="signal peptide" evidence="2">
    <location>
        <begin position="1"/>
        <end position="28"/>
    </location>
</feature>
<evidence type="ECO:0000313" key="4">
    <source>
        <dbReference type="EMBL" id="CBH50448.1"/>
    </source>
</evidence>
<dbReference type="SUPFAM" id="SSF50814">
    <property type="entry name" value="Lipocalins"/>
    <property type="match status" value="1"/>
</dbReference>
<dbReference type="PANTHER" id="PTHR10612:SF34">
    <property type="entry name" value="APOLIPOPROTEIN D"/>
    <property type="match status" value="1"/>
</dbReference>
<evidence type="ECO:0000259" key="3">
    <source>
        <dbReference type="Pfam" id="PF08212"/>
    </source>
</evidence>
<dbReference type="Proteomes" id="UP001154400">
    <property type="component" value="Chromosome"/>
</dbReference>
<dbReference type="InterPro" id="IPR000566">
    <property type="entry name" value="Lipocln_cytosolic_FA-bd_dom"/>
</dbReference>
<sequence>MSATRKLTAGLFAVAAAAAVATAAPAAAQPTGSADLWQPLAPIPSLDVARYAGTWYQLAAVPQPFNLDCARDTRATYGVLDASNVSVNNSCTTWSGGTNGIVGNARVNDPVTNAQLHVSFPSVPFQNSPDGPTNYVVTYLADDYSWAFVGDPLRVSGFVLSRTPAVSAEGWQQIRSVVESRGYNSCLVLTSPTTGGRSDIAPLCTV</sequence>
<protein>
    <submittedName>
        <fullName evidence="4">Substrate binding protein</fullName>
    </submittedName>
</protein>
<evidence type="ECO:0000313" key="5">
    <source>
        <dbReference type="Proteomes" id="UP000006892"/>
    </source>
</evidence>
<dbReference type="InterPro" id="IPR022271">
    <property type="entry name" value="Lipocalin_ApoD"/>
</dbReference>